<dbReference type="RefSeq" id="WP_229721447.1">
    <property type="nucleotide sequence ID" value="NZ_BMCK01000002.1"/>
</dbReference>
<name>A0ABQ1Q5C0_9ACTN</name>
<evidence type="ECO:0000313" key="3">
    <source>
        <dbReference type="EMBL" id="GGD14532.1"/>
    </source>
</evidence>
<feature type="region of interest" description="Disordered" evidence="1">
    <location>
        <begin position="120"/>
        <end position="160"/>
    </location>
</feature>
<dbReference type="InterPro" id="IPR014729">
    <property type="entry name" value="Rossmann-like_a/b/a_fold"/>
</dbReference>
<accession>A0ABQ1Q5C0</accession>
<dbReference type="InterPro" id="IPR006016">
    <property type="entry name" value="UspA"/>
</dbReference>
<reference evidence="4" key="1">
    <citation type="journal article" date="2019" name="Int. J. Syst. Evol. Microbiol.">
        <title>The Global Catalogue of Microorganisms (GCM) 10K type strain sequencing project: providing services to taxonomists for standard genome sequencing and annotation.</title>
        <authorList>
            <consortium name="The Broad Institute Genomics Platform"/>
            <consortium name="The Broad Institute Genome Sequencing Center for Infectious Disease"/>
            <person name="Wu L."/>
            <person name="Ma J."/>
        </authorList>
    </citation>
    <scope>NUCLEOTIDE SEQUENCE [LARGE SCALE GENOMIC DNA]</scope>
    <source>
        <strain evidence="4">CCM 7403</strain>
    </source>
</reference>
<dbReference type="SUPFAM" id="SSF52402">
    <property type="entry name" value="Adenine nucleotide alpha hydrolases-like"/>
    <property type="match status" value="1"/>
</dbReference>
<gene>
    <name evidence="3" type="ORF">GCM10007231_11900</name>
</gene>
<dbReference type="Proteomes" id="UP000630594">
    <property type="component" value="Unassembled WGS sequence"/>
</dbReference>
<feature type="domain" description="UspA" evidence="2">
    <location>
        <begin position="1"/>
        <end position="114"/>
    </location>
</feature>
<evidence type="ECO:0000256" key="1">
    <source>
        <dbReference type="SAM" id="MobiDB-lite"/>
    </source>
</evidence>
<sequence>MTQTIITGVDGSVPAQEAAATAARIASAFGATLHVVSVFDTSDRGASQAGFEPSLAADQIAADAAATLQRDVPGLSVVGQGVAGHKPAETLVTLAETLDAALIVVGTRRVKGLDACWAASRARSPPRPTATSTSRTRTTEPPAAPPLRDVITPGTWRHRG</sequence>
<dbReference type="EMBL" id="BMCK01000002">
    <property type="protein sequence ID" value="GGD14532.1"/>
    <property type="molecule type" value="Genomic_DNA"/>
</dbReference>
<dbReference type="Pfam" id="PF00582">
    <property type="entry name" value="Usp"/>
    <property type="match status" value="1"/>
</dbReference>
<proteinExistence type="predicted"/>
<organism evidence="3 4">
    <name type="scientific">Nocardioides daphniae</name>
    <dbReference type="NCBI Taxonomy" id="402297"/>
    <lineage>
        <taxon>Bacteria</taxon>
        <taxon>Bacillati</taxon>
        <taxon>Actinomycetota</taxon>
        <taxon>Actinomycetes</taxon>
        <taxon>Propionibacteriales</taxon>
        <taxon>Nocardioidaceae</taxon>
        <taxon>Nocardioides</taxon>
    </lineage>
</organism>
<evidence type="ECO:0000259" key="2">
    <source>
        <dbReference type="Pfam" id="PF00582"/>
    </source>
</evidence>
<comment type="caution">
    <text evidence="3">The sequence shown here is derived from an EMBL/GenBank/DDBJ whole genome shotgun (WGS) entry which is preliminary data.</text>
</comment>
<evidence type="ECO:0000313" key="4">
    <source>
        <dbReference type="Proteomes" id="UP000630594"/>
    </source>
</evidence>
<feature type="compositionally biased region" description="Low complexity" evidence="1">
    <location>
        <begin position="120"/>
        <end position="141"/>
    </location>
</feature>
<dbReference type="Gene3D" id="3.40.50.620">
    <property type="entry name" value="HUPs"/>
    <property type="match status" value="1"/>
</dbReference>
<protein>
    <recommendedName>
        <fullName evidence="2">UspA domain-containing protein</fullName>
    </recommendedName>
</protein>
<keyword evidence="4" id="KW-1185">Reference proteome</keyword>